<dbReference type="PANTHER" id="PTHR45763">
    <property type="entry name" value="HYDROLASE, ALPHA/BETA FOLD FAMILY PROTEIN, EXPRESSED-RELATED"/>
    <property type="match status" value="1"/>
</dbReference>
<keyword evidence="2" id="KW-1133">Transmembrane helix</keyword>
<dbReference type="Pfam" id="PF00561">
    <property type="entry name" value="Abhydrolase_1"/>
    <property type="match status" value="1"/>
</dbReference>
<dbReference type="Gene3D" id="3.40.50.1820">
    <property type="entry name" value="alpha/beta hydrolase"/>
    <property type="match status" value="1"/>
</dbReference>
<dbReference type="Proteomes" id="UP000298416">
    <property type="component" value="Unassembled WGS sequence"/>
</dbReference>
<feature type="region of interest" description="Disordered" evidence="1">
    <location>
        <begin position="527"/>
        <end position="548"/>
    </location>
</feature>
<proteinExistence type="predicted"/>
<reference evidence="4" key="2">
    <citation type="submission" date="2020-08" db="EMBL/GenBank/DDBJ databases">
        <title>Plant Genome Project.</title>
        <authorList>
            <person name="Zhang R.-G."/>
        </authorList>
    </citation>
    <scope>NUCLEOTIDE SEQUENCE</scope>
    <source>
        <strain evidence="4">Huo1</strain>
        <tissue evidence="4">Leaf</tissue>
    </source>
</reference>
<dbReference type="AlphaFoldDB" id="A0A8X8YTC6"/>
<dbReference type="PANTHER" id="PTHR45763:SF8">
    <property type="entry name" value="ALPHA_BETA-HYDROLASES SUPERFAMILY PROTEIN"/>
    <property type="match status" value="1"/>
</dbReference>
<protein>
    <recommendedName>
        <fullName evidence="3">AB hydrolase-1 domain-containing protein</fullName>
    </recommendedName>
</protein>
<keyword evidence="2" id="KW-0812">Transmembrane</keyword>
<evidence type="ECO:0000256" key="2">
    <source>
        <dbReference type="SAM" id="Phobius"/>
    </source>
</evidence>
<evidence type="ECO:0000313" key="5">
    <source>
        <dbReference type="Proteomes" id="UP000298416"/>
    </source>
</evidence>
<dbReference type="InterPro" id="IPR000073">
    <property type="entry name" value="AB_hydrolase_1"/>
</dbReference>
<evidence type="ECO:0000313" key="4">
    <source>
        <dbReference type="EMBL" id="KAG6437364.1"/>
    </source>
</evidence>
<comment type="caution">
    <text evidence="4">The sequence shown here is derived from an EMBL/GenBank/DDBJ whole genome shotgun (WGS) entry which is preliminary data.</text>
</comment>
<sequence length="548" mass="61351">MRVNIRIRSVSSCLYTYVFMAVSAEMESNSWRDDLASFVEDTGIIFPGDSTTPDLSPKPAPAETLKDQIKGFAAAWGELAVELGRGFRDVVQQTILTDDSYIVKKTKAPLADLSHKFRFLNDFLPEDRDPLHVWLVILFVCMLALAVLSVSSKHESAVSSVKKVCLHPPGAERILLPDNRYLAYHEFGVTADEARHSLIVPHGFLSSRFITGTLGIKASLLKEFGVRLISYDLPGFGESDPHPDRNLNSSAQDLSHLAESLGVKGKFWVLGYSTGSLHAWAALKYIPNKVAGATMLAPLVNPYDSSMTKEEISKTWENWTRRRRMLFYLARRFPKFLGHLYHRTFLSGKHGQLEKWLSLSLEKKVVSSLPSNVHPPNGKPDKDLVETSAFEEIWHRDVEESVRQGNQKPFVEEAVLQVSDWGFSLVDLQVQRKCPRKGIFSWLQFMYGPPECQLAGYLGPVHIWQGLADMVVPPSMTDFIARILPSAIVHRLEEEGHFSYFSLCDECHRNILAAIFGKPQGPLSSVDNTLTEDGVQEEGSAQAEPAII</sequence>
<feature type="domain" description="AB hydrolase-1" evidence="3">
    <location>
        <begin position="198"/>
        <end position="324"/>
    </location>
</feature>
<evidence type="ECO:0000256" key="1">
    <source>
        <dbReference type="SAM" id="MobiDB-lite"/>
    </source>
</evidence>
<accession>A0A8X8YTC6</accession>
<keyword evidence="5" id="KW-1185">Reference proteome</keyword>
<dbReference type="SUPFAM" id="SSF53474">
    <property type="entry name" value="alpha/beta-Hydrolases"/>
    <property type="match status" value="1"/>
</dbReference>
<reference evidence="4" key="1">
    <citation type="submission" date="2018-01" db="EMBL/GenBank/DDBJ databases">
        <authorList>
            <person name="Mao J.F."/>
        </authorList>
    </citation>
    <scope>NUCLEOTIDE SEQUENCE</scope>
    <source>
        <strain evidence="4">Huo1</strain>
        <tissue evidence="4">Leaf</tissue>
    </source>
</reference>
<dbReference type="EMBL" id="PNBA02000001">
    <property type="protein sequence ID" value="KAG6437364.1"/>
    <property type="molecule type" value="Genomic_DNA"/>
</dbReference>
<keyword evidence="2" id="KW-0472">Membrane</keyword>
<organism evidence="4">
    <name type="scientific">Salvia splendens</name>
    <name type="common">Scarlet sage</name>
    <dbReference type="NCBI Taxonomy" id="180675"/>
    <lineage>
        <taxon>Eukaryota</taxon>
        <taxon>Viridiplantae</taxon>
        <taxon>Streptophyta</taxon>
        <taxon>Embryophyta</taxon>
        <taxon>Tracheophyta</taxon>
        <taxon>Spermatophyta</taxon>
        <taxon>Magnoliopsida</taxon>
        <taxon>eudicotyledons</taxon>
        <taxon>Gunneridae</taxon>
        <taxon>Pentapetalae</taxon>
        <taxon>asterids</taxon>
        <taxon>lamiids</taxon>
        <taxon>Lamiales</taxon>
        <taxon>Lamiaceae</taxon>
        <taxon>Nepetoideae</taxon>
        <taxon>Mentheae</taxon>
        <taxon>Salviinae</taxon>
        <taxon>Salvia</taxon>
        <taxon>Salvia subgen. Calosphace</taxon>
        <taxon>core Calosphace</taxon>
    </lineage>
</organism>
<gene>
    <name evidence="4" type="ORF">SASPL_102279</name>
</gene>
<feature type="transmembrane region" description="Helical" evidence="2">
    <location>
        <begin position="131"/>
        <end position="150"/>
    </location>
</feature>
<dbReference type="GO" id="GO:0016787">
    <property type="term" value="F:hydrolase activity"/>
    <property type="evidence" value="ECO:0007669"/>
    <property type="project" value="UniProtKB-ARBA"/>
</dbReference>
<dbReference type="InterPro" id="IPR029058">
    <property type="entry name" value="AB_hydrolase_fold"/>
</dbReference>
<evidence type="ECO:0000259" key="3">
    <source>
        <dbReference type="Pfam" id="PF00561"/>
    </source>
</evidence>
<name>A0A8X8YTC6_SALSN</name>